<dbReference type="Pfam" id="PF11807">
    <property type="entry name" value="UstYa"/>
    <property type="match status" value="1"/>
</dbReference>
<proteinExistence type="inferred from homology"/>
<name>A0A179I8A3_CORDF</name>
<comment type="pathway">
    <text evidence="1">Mycotoxin biosynthesis.</text>
</comment>
<organism evidence="6 7">
    <name type="scientific">Cordyceps confragosa</name>
    <name type="common">Lecanicillium lecanii</name>
    <dbReference type="NCBI Taxonomy" id="2714763"/>
    <lineage>
        <taxon>Eukaryota</taxon>
        <taxon>Fungi</taxon>
        <taxon>Dikarya</taxon>
        <taxon>Ascomycota</taxon>
        <taxon>Pezizomycotina</taxon>
        <taxon>Sordariomycetes</taxon>
        <taxon>Hypocreomycetidae</taxon>
        <taxon>Hypocreales</taxon>
        <taxon>Cordycipitaceae</taxon>
        <taxon>Akanthomyces</taxon>
    </lineage>
</organism>
<dbReference type="PANTHER" id="PTHR33365">
    <property type="entry name" value="YALI0B05434P"/>
    <property type="match status" value="1"/>
</dbReference>
<feature type="transmembrane region" description="Helical" evidence="5">
    <location>
        <begin position="98"/>
        <end position="118"/>
    </location>
</feature>
<evidence type="ECO:0000256" key="5">
    <source>
        <dbReference type="SAM" id="Phobius"/>
    </source>
</evidence>
<comment type="caution">
    <text evidence="6">The sequence shown here is derived from an EMBL/GenBank/DDBJ whole genome shotgun (WGS) entry which is preliminary data.</text>
</comment>
<keyword evidence="5" id="KW-0812">Transmembrane</keyword>
<dbReference type="AlphaFoldDB" id="A0A179I8A3"/>
<evidence type="ECO:0000256" key="1">
    <source>
        <dbReference type="ARBA" id="ARBA00004685"/>
    </source>
</evidence>
<dbReference type="OrthoDB" id="3687641at2759"/>
<dbReference type="EMBL" id="LUKN01002832">
    <property type="protein sequence ID" value="OAQ98522.1"/>
    <property type="molecule type" value="Genomic_DNA"/>
</dbReference>
<dbReference type="InterPro" id="IPR021765">
    <property type="entry name" value="UstYa-like"/>
</dbReference>
<keyword evidence="2" id="KW-0560">Oxidoreductase</keyword>
<feature type="region of interest" description="Disordered" evidence="4">
    <location>
        <begin position="1"/>
        <end position="26"/>
    </location>
</feature>
<gene>
    <name evidence="6" type="ORF">LLEC1_02692</name>
</gene>
<keyword evidence="5" id="KW-0472">Membrane</keyword>
<dbReference type="GO" id="GO:0016491">
    <property type="term" value="F:oxidoreductase activity"/>
    <property type="evidence" value="ECO:0007669"/>
    <property type="project" value="UniProtKB-KW"/>
</dbReference>
<evidence type="ECO:0000256" key="3">
    <source>
        <dbReference type="ARBA" id="ARBA00035112"/>
    </source>
</evidence>
<evidence type="ECO:0000313" key="6">
    <source>
        <dbReference type="EMBL" id="OAQ98522.1"/>
    </source>
</evidence>
<evidence type="ECO:0008006" key="8">
    <source>
        <dbReference type="Google" id="ProtNLM"/>
    </source>
</evidence>
<reference evidence="6 7" key="1">
    <citation type="submission" date="2016-03" db="EMBL/GenBank/DDBJ databases">
        <title>Fine-scale spatial genetic structure of a fungal parasite of coffee scale insects.</title>
        <authorList>
            <person name="Jackson D."/>
            <person name="Zemenick K.A."/>
            <person name="Malloure B."/>
            <person name="Quandt C.A."/>
            <person name="James T.Y."/>
        </authorList>
    </citation>
    <scope>NUCLEOTIDE SEQUENCE [LARGE SCALE GENOMIC DNA]</scope>
    <source>
        <strain evidence="6 7">UM487</strain>
    </source>
</reference>
<keyword evidence="7" id="KW-1185">Reference proteome</keyword>
<evidence type="ECO:0000313" key="7">
    <source>
        <dbReference type="Proteomes" id="UP000243081"/>
    </source>
</evidence>
<dbReference type="GO" id="GO:0043386">
    <property type="term" value="P:mycotoxin biosynthetic process"/>
    <property type="evidence" value="ECO:0007669"/>
    <property type="project" value="InterPro"/>
</dbReference>
<dbReference type="OMA" id="ITEPHSH"/>
<dbReference type="Proteomes" id="UP000243081">
    <property type="component" value="Unassembled WGS sequence"/>
</dbReference>
<evidence type="ECO:0000256" key="4">
    <source>
        <dbReference type="SAM" id="MobiDB-lite"/>
    </source>
</evidence>
<protein>
    <recommendedName>
        <fullName evidence="8">Oxidase ustYa</fullName>
    </recommendedName>
</protein>
<keyword evidence="5" id="KW-1133">Transmembrane helix</keyword>
<sequence length="304" mass="34507">SVPEASYNDDVRAPTRQDGRLGDLPTLRPSSTAYSDFRQAFPTCIDRLLAPVISLDDSIEMPKPDCEENKPFLGYTPRDPEQRTDDAVFVRRTLQKNVVWGILGFISSSLIFFTILFISRRSGDAAARPQLLPGQSFWPYIPEYKRVFVDDKDWKDAGEVGDVLWHNLLPIGEGYVPIPFPRKYALPESAPFEGNPDKAEVYATSSVHQLHCLATIREMIKSYDRSEVPAYGSGHAYHCLNYLRQGVLCAADTTFEYGHPVWNVEKKFMQYEFSGIGAVHQCRDWNTVEEFLVNNRASDKQSIN</sequence>
<feature type="compositionally biased region" description="Basic and acidic residues" evidence="4">
    <location>
        <begin position="9"/>
        <end position="21"/>
    </location>
</feature>
<evidence type="ECO:0000256" key="2">
    <source>
        <dbReference type="ARBA" id="ARBA00023002"/>
    </source>
</evidence>
<feature type="non-terminal residue" evidence="6">
    <location>
        <position position="1"/>
    </location>
</feature>
<comment type="similarity">
    <text evidence="3">Belongs to the ustYa family.</text>
</comment>
<accession>A0A179I8A3</accession>
<dbReference type="PANTHER" id="PTHR33365:SF11">
    <property type="entry name" value="TAT PATHWAY SIGNAL SEQUENCE"/>
    <property type="match status" value="1"/>
</dbReference>